<keyword evidence="2" id="KW-1185">Reference proteome</keyword>
<evidence type="ECO:0000313" key="2">
    <source>
        <dbReference type="Proteomes" id="UP000467840"/>
    </source>
</evidence>
<sequence length="327" mass="37247">MTKTRMEERVDQVERNVMSNLEQYGSNASRTGATHDLFSARARATFNKLESMIASLARGKSTFLEGDSSSQATPGSTFQTIPPAANALVVEEFPMAVKKIELPNFDEWTLWDGGRIDGPTVFGFLFKWLWEEIRVRIHSQDSIDHFRTMNLAREIELEIQFLTSKLSLKHVRDSSHRWGSVIGPGPRNDMGRYVKGTSTWSKPILPSPSTKLLEYPNNKPPDKAFRDHLNSYKIHLPHQQLALINHRFIETEAPAIYTSGGLCYKCKQPFHPMHECPNKTLRALIVGDDEQIPIELEQELGLVESETPNVMITDEAHFNRMELPFIQ</sequence>
<protein>
    <submittedName>
        <fullName evidence="1">Uncharacterized protein</fullName>
    </submittedName>
</protein>
<comment type="caution">
    <text evidence="1">The sequence shown here is derived from an EMBL/GenBank/DDBJ whole genome shotgun (WGS) entry which is preliminary data.</text>
</comment>
<evidence type="ECO:0000313" key="1">
    <source>
        <dbReference type="EMBL" id="KAF2309163.1"/>
    </source>
</evidence>
<name>A0A6A6M9N7_HEVBR</name>
<dbReference type="Proteomes" id="UP000467840">
    <property type="component" value="Chromosome 14"/>
</dbReference>
<accession>A0A6A6M9N7</accession>
<dbReference type="EMBL" id="JAAGAX010000006">
    <property type="protein sequence ID" value="KAF2309163.1"/>
    <property type="molecule type" value="Genomic_DNA"/>
</dbReference>
<dbReference type="AlphaFoldDB" id="A0A6A6M9N7"/>
<proteinExistence type="predicted"/>
<reference evidence="1 2" key="1">
    <citation type="journal article" date="2020" name="Mol. Plant">
        <title>The Chromosome-Based Rubber Tree Genome Provides New Insights into Spurge Genome Evolution and Rubber Biosynthesis.</title>
        <authorList>
            <person name="Liu J."/>
            <person name="Shi C."/>
            <person name="Shi C.C."/>
            <person name="Li W."/>
            <person name="Zhang Q.J."/>
            <person name="Zhang Y."/>
            <person name="Li K."/>
            <person name="Lu H.F."/>
            <person name="Shi C."/>
            <person name="Zhu S.T."/>
            <person name="Xiao Z.Y."/>
            <person name="Nan H."/>
            <person name="Yue Y."/>
            <person name="Zhu X.G."/>
            <person name="Wu Y."/>
            <person name="Hong X.N."/>
            <person name="Fan G.Y."/>
            <person name="Tong Y."/>
            <person name="Zhang D."/>
            <person name="Mao C.L."/>
            <person name="Liu Y.L."/>
            <person name="Hao S.J."/>
            <person name="Liu W.Q."/>
            <person name="Lv M.Q."/>
            <person name="Zhang H.B."/>
            <person name="Liu Y."/>
            <person name="Hu-Tang G.R."/>
            <person name="Wang J.P."/>
            <person name="Wang J.H."/>
            <person name="Sun Y.H."/>
            <person name="Ni S.B."/>
            <person name="Chen W.B."/>
            <person name="Zhang X.C."/>
            <person name="Jiao Y.N."/>
            <person name="Eichler E.E."/>
            <person name="Li G.H."/>
            <person name="Liu X."/>
            <person name="Gao L.Z."/>
        </authorList>
    </citation>
    <scope>NUCLEOTIDE SEQUENCE [LARGE SCALE GENOMIC DNA]</scope>
    <source>
        <strain evidence="2">cv. GT1</strain>
        <tissue evidence="1">Leaf</tissue>
    </source>
</reference>
<gene>
    <name evidence="1" type="ORF">GH714_000965</name>
</gene>
<organism evidence="1 2">
    <name type="scientific">Hevea brasiliensis</name>
    <name type="common">Para rubber tree</name>
    <name type="synonym">Siphonia brasiliensis</name>
    <dbReference type="NCBI Taxonomy" id="3981"/>
    <lineage>
        <taxon>Eukaryota</taxon>
        <taxon>Viridiplantae</taxon>
        <taxon>Streptophyta</taxon>
        <taxon>Embryophyta</taxon>
        <taxon>Tracheophyta</taxon>
        <taxon>Spermatophyta</taxon>
        <taxon>Magnoliopsida</taxon>
        <taxon>eudicotyledons</taxon>
        <taxon>Gunneridae</taxon>
        <taxon>Pentapetalae</taxon>
        <taxon>rosids</taxon>
        <taxon>fabids</taxon>
        <taxon>Malpighiales</taxon>
        <taxon>Euphorbiaceae</taxon>
        <taxon>Crotonoideae</taxon>
        <taxon>Micrandreae</taxon>
        <taxon>Hevea</taxon>
    </lineage>
</organism>